<dbReference type="Proteomes" id="UP000037122">
    <property type="component" value="Unassembled WGS sequence"/>
</dbReference>
<reference evidence="2" key="1">
    <citation type="journal article" date="2015" name="BMC Genomics">
        <title>Draft genome of a commonly misdiagnosed multidrug resistant pathogen Candida auris.</title>
        <authorList>
            <person name="Chatterjee S."/>
            <person name="Alampalli S.V."/>
            <person name="Nageshan R.K."/>
            <person name="Chettiar S.T."/>
            <person name="Joshi S."/>
            <person name="Tatu U.S."/>
        </authorList>
    </citation>
    <scope>NUCLEOTIDE SEQUENCE [LARGE SCALE GENOMIC DNA]</scope>
    <source>
        <strain evidence="2">6684</strain>
    </source>
</reference>
<proteinExistence type="predicted"/>
<name>A0A0L0NV98_CANAR</name>
<accession>A0A0L0NV98</accession>
<organism evidence="1 2">
    <name type="scientific">Candidozyma auris</name>
    <name type="common">Yeast</name>
    <name type="synonym">Candida auris</name>
    <dbReference type="NCBI Taxonomy" id="498019"/>
    <lineage>
        <taxon>Eukaryota</taxon>
        <taxon>Fungi</taxon>
        <taxon>Dikarya</taxon>
        <taxon>Ascomycota</taxon>
        <taxon>Saccharomycotina</taxon>
        <taxon>Pichiomycetes</taxon>
        <taxon>Metschnikowiaceae</taxon>
        <taxon>Candidozyma</taxon>
    </lineage>
</organism>
<protein>
    <submittedName>
        <fullName evidence="1">Uncharacterized protein</fullName>
    </submittedName>
</protein>
<evidence type="ECO:0000313" key="2">
    <source>
        <dbReference type="Proteomes" id="UP000037122"/>
    </source>
</evidence>
<evidence type="ECO:0000313" key="1">
    <source>
        <dbReference type="EMBL" id="KND97620.1"/>
    </source>
</evidence>
<dbReference type="VEuPathDB" id="FungiDB:QG37_06016"/>
<comment type="caution">
    <text evidence="1">The sequence shown here is derived from an EMBL/GenBank/DDBJ whole genome shotgun (WGS) entry which is preliminary data.</text>
</comment>
<gene>
    <name evidence="1" type="ORF">QG37_06016</name>
</gene>
<sequence>MQWFQKTPLTRKYLFPPSIIQFHGLKLKWLHRGIHDIVVSRVCSQHLAQIMTKPFYAKFWLYPQLMKK</sequence>
<dbReference type="EMBL" id="LGST01000041">
    <property type="protein sequence ID" value="KND97620.1"/>
    <property type="molecule type" value="Genomic_DNA"/>
</dbReference>
<dbReference type="AlphaFoldDB" id="A0A0L0NV98"/>